<keyword evidence="1" id="KW-0812">Transmembrane</keyword>
<dbReference type="EMBL" id="AHER01000063">
    <property type="protein sequence ID" value="EJR11857.1"/>
    <property type="molecule type" value="Genomic_DNA"/>
</dbReference>
<organism evidence="2 3">
    <name type="scientific">Bacillus cereus (strain VD014)</name>
    <dbReference type="NCBI Taxonomy" id="1053223"/>
    <lineage>
        <taxon>Bacteria</taxon>
        <taxon>Bacillati</taxon>
        <taxon>Bacillota</taxon>
        <taxon>Bacilli</taxon>
        <taxon>Bacillales</taxon>
        <taxon>Bacillaceae</taxon>
        <taxon>Bacillus</taxon>
        <taxon>Bacillus cereus group</taxon>
    </lineage>
</organism>
<evidence type="ECO:0000313" key="3">
    <source>
        <dbReference type="Proteomes" id="UP000006607"/>
    </source>
</evidence>
<name>A0A9W5K1P4_BACC8</name>
<comment type="caution">
    <text evidence="2">The sequence shown here is derived from an EMBL/GenBank/DDBJ whole genome shotgun (WGS) entry which is preliminary data.</text>
</comment>
<proteinExistence type="predicted"/>
<dbReference type="Proteomes" id="UP000006607">
    <property type="component" value="Unassembled WGS sequence"/>
</dbReference>
<dbReference type="AlphaFoldDB" id="A0A9W5K1P4"/>
<evidence type="ECO:0000313" key="2">
    <source>
        <dbReference type="EMBL" id="EJR11857.1"/>
    </source>
</evidence>
<reference evidence="2" key="1">
    <citation type="submission" date="2012-04" db="EMBL/GenBank/DDBJ databases">
        <title>The Genome Sequence of Bacillus cereus VD014.</title>
        <authorList>
            <consortium name="The Broad Institute Genome Sequencing Platform"/>
            <consortium name="The Broad Institute Genome Sequencing Center for Infectious Disease"/>
            <person name="Feldgarden M."/>
            <person name="Van der Auwera G.A."/>
            <person name="Mahillon J."/>
            <person name="Duprez V."/>
            <person name="Timmery S."/>
            <person name="Mattelet C."/>
            <person name="Dierick K."/>
            <person name="Sun M."/>
            <person name="Yu Z."/>
            <person name="Zhu L."/>
            <person name="Hu X."/>
            <person name="Shank E.B."/>
            <person name="Swiecicka I."/>
            <person name="Hansen B.M."/>
            <person name="Andrup L."/>
            <person name="Young S.K."/>
            <person name="Zeng Q."/>
            <person name="Gargeya S."/>
            <person name="Fitzgerald M."/>
            <person name="Haas B."/>
            <person name="Abouelleil A."/>
            <person name="Alvarado L."/>
            <person name="Arachchi H.M."/>
            <person name="Berlin A."/>
            <person name="Chapman S.B."/>
            <person name="Goldberg J."/>
            <person name="Griggs A."/>
            <person name="Gujja S."/>
            <person name="Hansen M."/>
            <person name="Howarth C."/>
            <person name="Imamovic A."/>
            <person name="Larimer J."/>
            <person name="McCowen C."/>
            <person name="Montmayeur A."/>
            <person name="Murphy C."/>
            <person name="Neiman D."/>
            <person name="Pearson M."/>
            <person name="Priest M."/>
            <person name="Roberts A."/>
            <person name="Saif S."/>
            <person name="Shea T."/>
            <person name="Sisk P."/>
            <person name="Sykes S."/>
            <person name="Wortman J."/>
            <person name="Nusbaum C."/>
            <person name="Birren B."/>
        </authorList>
    </citation>
    <scope>NUCLEOTIDE SEQUENCE</scope>
    <source>
        <strain evidence="2">VD014</strain>
    </source>
</reference>
<protein>
    <submittedName>
        <fullName evidence="2">Uncharacterized protein</fullName>
    </submittedName>
</protein>
<feature type="transmembrane region" description="Helical" evidence="1">
    <location>
        <begin position="20"/>
        <end position="36"/>
    </location>
</feature>
<evidence type="ECO:0000256" key="1">
    <source>
        <dbReference type="SAM" id="Phobius"/>
    </source>
</evidence>
<keyword evidence="1" id="KW-0472">Membrane</keyword>
<accession>A0A9W5K1P4</accession>
<gene>
    <name evidence="2" type="ORF">IIA_05964</name>
</gene>
<keyword evidence="1" id="KW-1133">Transmembrane helix</keyword>
<sequence length="256" mass="30341">MYILGSSFFIVKKNLEGNIMFTKIFIGLFCYVFLVVRNSKKTFLIEEAKKKERENKTVERPVYWCPRENRPIGREQERVTVPTKEITLEKDVASIYDLVATSVHKNLGEEESDRLKHEDIEEVEYAEDFHHTSTPEDVYDIPFPSDEDIPVELLEYEDMYPQQEYVSIPQETEHVFPVQQRVADVEDMDFVRWTAKVIEQEQGLTRVINMSNKKRYWIHTEGEILPKNQLLYMELEVDSPYSYTLVEWSNRQLGNI</sequence>